<keyword evidence="8" id="KW-1185">Reference proteome</keyword>
<dbReference type="EMBL" id="JARAKH010000012">
    <property type="protein sequence ID" value="KAK8398613.1"/>
    <property type="molecule type" value="Genomic_DNA"/>
</dbReference>
<feature type="transmembrane region" description="Helical" evidence="5">
    <location>
        <begin position="740"/>
        <end position="759"/>
    </location>
</feature>
<evidence type="ECO:0000259" key="6">
    <source>
        <dbReference type="PROSITE" id="PS50850"/>
    </source>
</evidence>
<feature type="transmembrane region" description="Helical" evidence="5">
    <location>
        <begin position="861"/>
        <end position="883"/>
    </location>
</feature>
<accession>A0AAW0UHD3</accession>
<evidence type="ECO:0000256" key="3">
    <source>
        <dbReference type="ARBA" id="ARBA00022989"/>
    </source>
</evidence>
<dbReference type="SUPFAM" id="SSF103473">
    <property type="entry name" value="MFS general substrate transporter"/>
    <property type="match status" value="1"/>
</dbReference>
<dbReference type="PROSITE" id="PS50850">
    <property type="entry name" value="MFS"/>
    <property type="match status" value="1"/>
</dbReference>
<gene>
    <name evidence="7" type="ORF">O3P69_004033</name>
</gene>
<organism evidence="7 8">
    <name type="scientific">Scylla paramamosain</name>
    <name type="common">Mud crab</name>
    <dbReference type="NCBI Taxonomy" id="85552"/>
    <lineage>
        <taxon>Eukaryota</taxon>
        <taxon>Metazoa</taxon>
        <taxon>Ecdysozoa</taxon>
        <taxon>Arthropoda</taxon>
        <taxon>Crustacea</taxon>
        <taxon>Multicrustacea</taxon>
        <taxon>Malacostraca</taxon>
        <taxon>Eumalacostraca</taxon>
        <taxon>Eucarida</taxon>
        <taxon>Decapoda</taxon>
        <taxon>Pleocyemata</taxon>
        <taxon>Brachyura</taxon>
        <taxon>Eubrachyura</taxon>
        <taxon>Portunoidea</taxon>
        <taxon>Portunidae</taxon>
        <taxon>Portuninae</taxon>
        <taxon>Scylla</taxon>
    </lineage>
</organism>
<reference evidence="7 8" key="1">
    <citation type="submission" date="2023-03" db="EMBL/GenBank/DDBJ databases">
        <title>High-quality genome of Scylla paramamosain provides insights in environmental adaptation.</title>
        <authorList>
            <person name="Zhang L."/>
        </authorList>
    </citation>
    <scope>NUCLEOTIDE SEQUENCE [LARGE SCALE GENOMIC DNA]</scope>
    <source>
        <strain evidence="7">LZ_2023a</strain>
        <tissue evidence="7">Muscle</tissue>
    </source>
</reference>
<dbReference type="AlphaFoldDB" id="A0AAW0UHD3"/>
<dbReference type="InterPro" id="IPR005828">
    <property type="entry name" value="MFS_sugar_transport-like"/>
</dbReference>
<feature type="transmembrane region" description="Helical" evidence="5">
    <location>
        <begin position="640"/>
        <end position="658"/>
    </location>
</feature>
<proteinExistence type="predicted"/>
<feature type="transmembrane region" description="Helical" evidence="5">
    <location>
        <begin position="554"/>
        <end position="575"/>
    </location>
</feature>
<dbReference type="Gene3D" id="1.20.1250.20">
    <property type="entry name" value="MFS general substrate transporter like domains"/>
    <property type="match status" value="1"/>
</dbReference>
<dbReference type="InterPro" id="IPR020846">
    <property type="entry name" value="MFS_dom"/>
</dbReference>
<evidence type="ECO:0000256" key="1">
    <source>
        <dbReference type="ARBA" id="ARBA00004141"/>
    </source>
</evidence>
<feature type="domain" description="Major facilitator superfamily (MFS) profile" evidence="6">
    <location>
        <begin position="480"/>
        <end position="914"/>
    </location>
</feature>
<evidence type="ECO:0000313" key="7">
    <source>
        <dbReference type="EMBL" id="KAK8398613.1"/>
    </source>
</evidence>
<feature type="transmembrane region" description="Helical" evidence="5">
    <location>
        <begin position="825"/>
        <end position="849"/>
    </location>
</feature>
<dbReference type="Proteomes" id="UP001487740">
    <property type="component" value="Unassembled WGS sequence"/>
</dbReference>
<name>A0AAW0UHD3_SCYPA</name>
<keyword evidence="2 5" id="KW-0812">Transmembrane</keyword>
<dbReference type="InterPro" id="IPR036259">
    <property type="entry name" value="MFS_trans_sf"/>
</dbReference>
<comment type="caution">
    <text evidence="7">The sequence shown here is derived from an EMBL/GenBank/DDBJ whole genome shotgun (WGS) entry which is preliminary data.</text>
</comment>
<feature type="transmembrane region" description="Helical" evidence="5">
    <location>
        <begin position="889"/>
        <end position="909"/>
    </location>
</feature>
<feature type="transmembrane region" description="Helical" evidence="5">
    <location>
        <begin position="581"/>
        <end position="601"/>
    </location>
</feature>
<feature type="transmembrane region" description="Helical" evidence="5">
    <location>
        <begin position="800"/>
        <end position="819"/>
    </location>
</feature>
<feature type="transmembrane region" description="Helical" evidence="5">
    <location>
        <begin position="398"/>
        <end position="423"/>
    </location>
</feature>
<feature type="transmembrane region" description="Helical" evidence="5">
    <location>
        <begin position="771"/>
        <end position="788"/>
    </location>
</feature>
<protein>
    <recommendedName>
        <fullName evidence="6">Major facilitator superfamily (MFS) profile domain-containing protein</fullName>
    </recommendedName>
</protein>
<dbReference type="GO" id="GO:0022857">
    <property type="term" value="F:transmembrane transporter activity"/>
    <property type="evidence" value="ECO:0007669"/>
    <property type="project" value="InterPro"/>
</dbReference>
<keyword evidence="4 5" id="KW-0472">Membrane</keyword>
<keyword evidence="3 5" id="KW-1133">Transmembrane helix</keyword>
<sequence>MGTVLCQPWVQCYVSHGDSVMSAMGTVLCQPWVQCYVSHGDSVMSAMGTVLCQPWGKCYVSHEDSAVSAMGTVLCQPWRQCCQPWGQCYVSHEDSVVSAMGTVLCQPWDSVVSAMGTVLCKPWRQCCQPWGQCYVSHGDSVVSAIGTVLCQPWGQCCVSHGDSVVSAMGTVLCQPWGQCYVSHGDSVMSAMGTVLCQPWGQCYVSHGDSVVSAMETVLCQPWGQCCVNHGDSVLLAMETVLCQPWTVLCQPWTVLCQPWEQCCVSHGDSVVSAMGTVFCQPWGQCYVSHCDSVVSAMGMCYVSHGDSVVNHRYCYVSHGDSVMSAMGKVLCQPWGRCCVSHRYCYVSHGGSVMSAIGKVLSAMGKGSTERRLSSITVNAESEDDGFDDLLSSIGFGRWQAISVVVVLIIAALLPVQMVGMTLIAPPIPFRCYGGSFSTAENQSALTVDDKLREILELGKLNKTEFDERCLPASEQDEDSMWLHQPKNSIITGMKSCPIIEYDSSIFSSSVVSDFHLVCEEFHMQAFYQIMYTVGGALGSAIGGQIGDRFGRRRAVQLGAVLYLGGILAIAFVPLYEVVLMMRVILGFANTSMLVTGWNMVIEGSPATARTLTGMLMGLPFSIFIMLLAGVGYFIRTWQNLLLACSAPVFFLIPLSFIVDESPRWLLQQNRSKEAYAILQKAVRLNKAKIKGDLSTIVDKIAQRNRGKHPDSLVMPASTFATCMNGLHEMMEYFRSPGMRIILIVTPIIWFFQSFVYLGLAINANNFSSNDPFLYVALTGVMDCGSILLSTPATPFLGRRVMIGTELFTGGVLLLVELVVPDEYSWVKWVLVMIGFLLVAGAFQVNFVYAPELFPTLARTRGFAFVNLVGNVGFMCAPLITTNLAKISRWAPGVVFGCSGILISLLVPLLPETNKKPLPENLQDVEDRWRESKFKYKSRATGSENLAYTHDGERDLSSVRNGSF</sequence>
<evidence type="ECO:0000256" key="2">
    <source>
        <dbReference type="ARBA" id="ARBA00022692"/>
    </source>
</evidence>
<feature type="transmembrane region" description="Helical" evidence="5">
    <location>
        <begin position="613"/>
        <end position="634"/>
    </location>
</feature>
<evidence type="ECO:0000256" key="4">
    <source>
        <dbReference type="ARBA" id="ARBA00023136"/>
    </source>
</evidence>
<comment type="subcellular location">
    <subcellularLocation>
        <location evidence="1">Membrane</location>
        <topology evidence="1">Multi-pass membrane protein</topology>
    </subcellularLocation>
</comment>
<dbReference type="PANTHER" id="PTHR24064">
    <property type="entry name" value="SOLUTE CARRIER FAMILY 22 MEMBER"/>
    <property type="match status" value="1"/>
</dbReference>
<dbReference type="GO" id="GO:0016020">
    <property type="term" value="C:membrane"/>
    <property type="evidence" value="ECO:0007669"/>
    <property type="project" value="UniProtKB-SubCell"/>
</dbReference>
<evidence type="ECO:0000256" key="5">
    <source>
        <dbReference type="SAM" id="Phobius"/>
    </source>
</evidence>
<dbReference type="Pfam" id="PF00083">
    <property type="entry name" value="Sugar_tr"/>
    <property type="match status" value="1"/>
</dbReference>
<evidence type="ECO:0000313" key="8">
    <source>
        <dbReference type="Proteomes" id="UP001487740"/>
    </source>
</evidence>